<name>A0AAE1CPR3_9GAST</name>
<evidence type="ECO:0000313" key="2">
    <source>
        <dbReference type="Proteomes" id="UP001283361"/>
    </source>
</evidence>
<keyword evidence="2" id="KW-1185">Reference proteome</keyword>
<sequence>MSCRSACNLSCWHQDQQMAPLPTTFSHQVLLPRTWALFDLLLQHPGIRALAREDTHKILAFSRSFIK</sequence>
<reference evidence="1" key="1">
    <citation type="journal article" date="2023" name="G3 (Bethesda)">
        <title>A reference genome for the long-term kleptoplast-retaining sea slug Elysia crispata morphotype clarki.</title>
        <authorList>
            <person name="Eastman K.E."/>
            <person name="Pendleton A.L."/>
            <person name="Shaikh M.A."/>
            <person name="Suttiyut T."/>
            <person name="Ogas R."/>
            <person name="Tomko P."/>
            <person name="Gavelis G."/>
            <person name="Widhalm J.R."/>
            <person name="Wisecaver J.H."/>
        </authorList>
    </citation>
    <scope>NUCLEOTIDE SEQUENCE</scope>
    <source>
        <strain evidence="1">ECLA1</strain>
    </source>
</reference>
<dbReference type="EMBL" id="JAWDGP010007329">
    <property type="protein sequence ID" value="KAK3725616.1"/>
    <property type="molecule type" value="Genomic_DNA"/>
</dbReference>
<dbReference type="AlphaFoldDB" id="A0AAE1CPR3"/>
<evidence type="ECO:0000313" key="1">
    <source>
        <dbReference type="EMBL" id="KAK3725616.1"/>
    </source>
</evidence>
<gene>
    <name evidence="1" type="ORF">RRG08_043033</name>
</gene>
<protein>
    <submittedName>
        <fullName evidence="1">Uncharacterized protein</fullName>
    </submittedName>
</protein>
<accession>A0AAE1CPR3</accession>
<proteinExistence type="predicted"/>
<comment type="caution">
    <text evidence="1">The sequence shown here is derived from an EMBL/GenBank/DDBJ whole genome shotgun (WGS) entry which is preliminary data.</text>
</comment>
<organism evidence="1 2">
    <name type="scientific">Elysia crispata</name>
    <name type="common">lettuce slug</name>
    <dbReference type="NCBI Taxonomy" id="231223"/>
    <lineage>
        <taxon>Eukaryota</taxon>
        <taxon>Metazoa</taxon>
        <taxon>Spiralia</taxon>
        <taxon>Lophotrochozoa</taxon>
        <taxon>Mollusca</taxon>
        <taxon>Gastropoda</taxon>
        <taxon>Heterobranchia</taxon>
        <taxon>Euthyneura</taxon>
        <taxon>Panpulmonata</taxon>
        <taxon>Sacoglossa</taxon>
        <taxon>Placobranchoidea</taxon>
        <taxon>Plakobranchidae</taxon>
        <taxon>Elysia</taxon>
    </lineage>
</organism>
<dbReference type="Proteomes" id="UP001283361">
    <property type="component" value="Unassembled WGS sequence"/>
</dbReference>